<dbReference type="GO" id="GO:0005886">
    <property type="term" value="C:plasma membrane"/>
    <property type="evidence" value="ECO:0007669"/>
    <property type="project" value="TreeGrafter"/>
</dbReference>
<feature type="transmembrane region" description="Helical" evidence="6">
    <location>
        <begin position="144"/>
        <end position="167"/>
    </location>
</feature>
<gene>
    <name evidence="8" type="ORF">SAMN05443507_10730</name>
</gene>
<dbReference type="GO" id="GO:0000271">
    <property type="term" value="P:polysaccharide biosynthetic process"/>
    <property type="evidence" value="ECO:0007669"/>
    <property type="project" value="InterPro"/>
</dbReference>
<feature type="transmembrane region" description="Helical" evidence="6">
    <location>
        <begin position="43"/>
        <end position="67"/>
    </location>
</feature>
<evidence type="ECO:0000256" key="2">
    <source>
        <dbReference type="ARBA" id="ARBA00009399"/>
    </source>
</evidence>
<feature type="transmembrane region" description="Helical" evidence="6">
    <location>
        <begin position="113"/>
        <end position="132"/>
    </location>
</feature>
<sequence length="181" mass="20718">MDSCIQKDLKSRLVAEGRSREGVLCMSQRAVVRQGFTKTIKRYMLFLLVGAMNAAVDLLVFNLFFFIVPTRAVWALALYNTMAVLAAIANSYYWNKRWTFQAEATGSKKEKMLFLIQAGINLLINDLIVFWISRYLVFNKSIPLFASGNAAKILAMMLSSFISYLFMRYMVFRQPKRCTGS</sequence>
<dbReference type="Pfam" id="PF04138">
    <property type="entry name" value="GtrA_DPMS_TM"/>
    <property type="match status" value="1"/>
</dbReference>
<feature type="domain" description="GtrA/DPMS transmembrane" evidence="7">
    <location>
        <begin position="46"/>
        <end position="172"/>
    </location>
</feature>
<accession>A0A1M6NYP9</accession>
<dbReference type="InterPro" id="IPR007267">
    <property type="entry name" value="GtrA_DPMS_TM"/>
</dbReference>
<dbReference type="STRING" id="1830138.SAMN05443507_10730"/>
<dbReference type="InterPro" id="IPR051401">
    <property type="entry name" value="GtrA_CellWall_Glycosyl"/>
</dbReference>
<evidence type="ECO:0000313" key="8">
    <source>
        <dbReference type="EMBL" id="SHK00859.1"/>
    </source>
</evidence>
<keyword evidence="3 6" id="KW-0812">Transmembrane</keyword>
<dbReference type="PANTHER" id="PTHR38459:SF1">
    <property type="entry name" value="PROPHAGE BACTOPRENOL-LINKED GLUCOSE TRANSLOCASE HOMOLOG"/>
    <property type="match status" value="1"/>
</dbReference>
<dbReference type="EMBL" id="FRAF01000007">
    <property type="protein sequence ID" value="SHK00859.1"/>
    <property type="molecule type" value="Genomic_DNA"/>
</dbReference>
<evidence type="ECO:0000313" key="9">
    <source>
        <dbReference type="Proteomes" id="UP000184016"/>
    </source>
</evidence>
<organism evidence="8 9">
    <name type="scientific">Alicyclobacillus tolerans</name>
    <dbReference type="NCBI Taxonomy" id="90970"/>
    <lineage>
        <taxon>Bacteria</taxon>
        <taxon>Bacillati</taxon>
        <taxon>Bacillota</taxon>
        <taxon>Bacilli</taxon>
        <taxon>Bacillales</taxon>
        <taxon>Alicyclobacillaceae</taxon>
        <taxon>Alicyclobacillus</taxon>
    </lineage>
</organism>
<dbReference type="Proteomes" id="UP000184016">
    <property type="component" value="Unassembled WGS sequence"/>
</dbReference>
<name>A0A1M6NYP9_9BACL</name>
<reference evidence="9" key="1">
    <citation type="submission" date="2016-11" db="EMBL/GenBank/DDBJ databases">
        <authorList>
            <person name="Varghese N."/>
            <person name="Submissions S."/>
        </authorList>
    </citation>
    <scope>NUCLEOTIDE SEQUENCE [LARGE SCALE GENOMIC DNA]</scope>
    <source>
        <strain evidence="9">USBA-503</strain>
    </source>
</reference>
<evidence type="ECO:0000256" key="6">
    <source>
        <dbReference type="SAM" id="Phobius"/>
    </source>
</evidence>
<evidence type="ECO:0000256" key="5">
    <source>
        <dbReference type="ARBA" id="ARBA00023136"/>
    </source>
</evidence>
<dbReference type="PANTHER" id="PTHR38459">
    <property type="entry name" value="PROPHAGE BACTOPRENOL-LINKED GLUCOSE TRANSLOCASE HOMOLOG"/>
    <property type="match status" value="1"/>
</dbReference>
<evidence type="ECO:0000256" key="3">
    <source>
        <dbReference type="ARBA" id="ARBA00022692"/>
    </source>
</evidence>
<feature type="transmembrane region" description="Helical" evidence="6">
    <location>
        <begin position="73"/>
        <end position="93"/>
    </location>
</feature>
<keyword evidence="5 6" id="KW-0472">Membrane</keyword>
<keyword evidence="4 6" id="KW-1133">Transmembrane helix</keyword>
<comment type="similarity">
    <text evidence="2">Belongs to the GtrA family.</text>
</comment>
<evidence type="ECO:0000259" key="7">
    <source>
        <dbReference type="Pfam" id="PF04138"/>
    </source>
</evidence>
<keyword evidence="9" id="KW-1185">Reference proteome</keyword>
<protein>
    <submittedName>
        <fullName evidence="8">Putative flippase GtrA (Transmembrane translocase of bactoprenol-linked glucose)</fullName>
    </submittedName>
</protein>
<evidence type="ECO:0000256" key="4">
    <source>
        <dbReference type="ARBA" id="ARBA00022989"/>
    </source>
</evidence>
<proteinExistence type="inferred from homology"/>
<dbReference type="AlphaFoldDB" id="A0A1M6NYP9"/>
<evidence type="ECO:0000256" key="1">
    <source>
        <dbReference type="ARBA" id="ARBA00004141"/>
    </source>
</evidence>
<comment type="subcellular location">
    <subcellularLocation>
        <location evidence="1">Membrane</location>
        <topology evidence="1">Multi-pass membrane protein</topology>
    </subcellularLocation>
</comment>